<feature type="region of interest" description="Disordered" evidence="1">
    <location>
        <begin position="1"/>
        <end position="40"/>
    </location>
</feature>
<evidence type="ECO:0000313" key="4">
    <source>
        <dbReference type="Proteomes" id="UP000613740"/>
    </source>
</evidence>
<feature type="compositionally biased region" description="Pro residues" evidence="1">
    <location>
        <begin position="99"/>
        <end position="110"/>
    </location>
</feature>
<name>A0A835TQA0_9CHLO</name>
<dbReference type="EMBL" id="JAEHOD010000034">
    <property type="protein sequence ID" value="KAG2442085.1"/>
    <property type="molecule type" value="Genomic_DNA"/>
</dbReference>
<keyword evidence="2" id="KW-0472">Membrane</keyword>
<comment type="caution">
    <text evidence="3">The sequence shown here is derived from an EMBL/GenBank/DDBJ whole genome shotgun (WGS) entry which is preliminary data.</text>
</comment>
<keyword evidence="4" id="KW-1185">Reference proteome</keyword>
<keyword evidence="2" id="KW-0812">Transmembrane</keyword>
<evidence type="ECO:0000256" key="2">
    <source>
        <dbReference type="SAM" id="Phobius"/>
    </source>
</evidence>
<reference evidence="3" key="1">
    <citation type="journal article" date="2020" name="bioRxiv">
        <title>Comparative genomics of Chlamydomonas.</title>
        <authorList>
            <person name="Craig R.J."/>
            <person name="Hasan A.R."/>
            <person name="Ness R.W."/>
            <person name="Keightley P.D."/>
        </authorList>
    </citation>
    <scope>NUCLEOTIDE SEQUENCE</scope>
    <source>
        <strain evidence="3">CCAP 11/173</strain>
    </source>
</reference>
<dbReference type="Proteomes" id="UP000613740">
    <property type="component" value="Unassembled WGS sequence"/>
</dbReference>
<gene>
    <name evidence="3" type="ORF">HYH02_009875</name>
</gene>
<keyword evidence="2" id="KW-1133">Transmembrane helix</keyword>
<dbReference type="OrthoDB" id="10591294at2759"/>
<feature type="region of interest" description="Disordered" evidence="1">
    <location>
        <begin position="92"/>
        <end position="152"/>
    </location>
</feature>
<sequence>MVHEWAGPTSLARDGRRLLKGSRGTGGHSSGTSGGTSSSSSPFNWRALVIALSATFGAVLLVLLLWWLNRRYKAKHGHSMWARRSARVAHGSAAGYNPNAPPPPPPPPPMDYSKIPGVIVLSAHPPDPDSTFTPWKSAPAPGERKALGSADP</sequence>
<protein>
    <submittedName>
        <fullName evidence="3">Uncharacterized protein</fullName>
    </submittedName>
</protein>
<feature type="transmembrane region" description="Helical" evidence="2">
    <location>
        <begin position="47"/>
        <end position="68"/>
    </location>
</feature>
<evidence type="ECO:0000256" key="1">
    <source>
        <dbReference type="SAM" id="MobiDB-lite"/>
    </source>
</evidence>
<dbReference type="AlphaFoldDB" id="A0A835TQA0"/>
<proteinExistence type="predicted"/>
<accession>A0A835TQA0</accession>
<evidence type="ECO:0000313" key="3">
    <source>
        <dbReference type="EMBL" id="KAG2442085.1"/>
    </source>
</evidence>
<feature type="compositionally biased region" description="Gly residues" evidence="1">
    <location>
        <begin position="23"/>
        <end position="34"/>
    </location>
</feature>
<organism evidence="3 4">
    <name type="scientific">Chlamydomonas schloesseri</name>
    <dbReference type="NCBI Taxonomy" id="2026947"/>
    <lineage>
        <taxon>Eukaryota</taxon>
        <taxon>Viridiplantae</taxon>
        <taxon>Chlorophyta</taxon>
        <taxon>core chlorophytes</taxon>
        <taxon>Chlorophyceae</taxon>
        <taxon>CS clade</taxon>
        <taxon>Chlamydomonadales</taxon>
        <taxon>Chlamydomonadaceae</taxon>
        <taxon>Chlamydomonas</taxon>
    </lineage>
</organism>